<accession>A0A6I2R449</accession>
<name>A0A6I2R449_FLAPL</name>
<dbReference type="Pfam" id="PF07728">
    <property type="entry name" value="AAA_5"/>
    <property type="match status" value="1"/>
</dbReference>
<organism evidence="5 6">
    <name type="scientific">Flavonifractor plautii</name>
    <name type="common">Fusobacterium plautii</name>
    <dbReference type="NCBI Taxonomy" id="292800"/>
    <lineage>
        <taxon>Bacteria</taxon>
        <taxon>Bacillati</taxon>
        <taxon>Bacillota</taxon>
        <taxon>Clostridia</taxon>
        <taxon>Eubacteriales</taxon>
        <taxon>Oscillospiraceae</taxon>
        <taxon>Flavonifractor</taxon>
    </lineage>
</organism>
<reference evidence="5 6" key="1">
    <citation type="journal article" date="2019" name="Nat. Med.">
        <title>A library of human gut bacterial isolates paired with longitudinal multiomics data enables mechanistic microbiome research.</title>
        <authorList>
            <person name="Poyet M."/>
            <person name="Groussin M."/>
            <person name="Gibbons S.M."/>
            <person name="Avila-Pacheco J."/>
            <person name="Jiang X."/>
            <person name="Kearney S.M."/>
            <person name="Perrotta A.R."/>
            <person name="Berdy B."/>
            <person name="Zhao S."/>
            <person name="Lieberman T.D."/>
            <person name="Swanson P.K."/>
            <person name="Smith M."/>
            <person name="Roesemann S."/>
            <person name="Alexander J.E."/>
            <person name="Rich S.A."/>
            <person name="Livny J."/>
            <person name="Vlamakis H."/>
            <person name="Clish C."/>
            <person name="Bullock K."/>
            <person name="Deik A."/>
            <person name="Scott J."/>
            <person name="Pierce K.A."/>
            <person name="Xavier R.J."/>
            <person name="Alm E.J."/>
        </authorList>
    </citation>
    <scope>NUCLEOTIDE SEQUENCE [LARGE SCALE GENOMIC DNA]</scope>
    <source>
        <strain evidence="5 6">BIOML-A2</strain>
    </source>
</reference>
<evidence type="ECO:0000259" key="4">
    <source>
        <dbReference type="Pfam" id="PF08797"/>
    </source>
</evidence>
<feature type="domain" description="ATPase dynein-related AAA" evidence="3">
    <location>
        <begin position="313"/>
        <end position="442"/>
    </location>
</feature>
<comment type="caution">
    <text evidence="5">The sequence shown here is derived from an EMBL/GenBank/DDBJ whole genome shotgun (WGS) entry which is preliminary data.</text>
</comment>
<dbReference type="GO" id="GO:0008270">
    <property type="term" value="F:zinc ion binding"/>
    <property type="evidence" value="ECO:0007669"/>
    <property type="project" value="InterPro"/>
</dbReference>
<feature type="domain" description="HIRAN" evidence="4">
    <location>
        <begin position="17"/>
        <end position="56"/>
    </location>
</feature>
<evidence type="ECO:0000313" key="5">
    <source>
        <dbReference type="EMBL" id="MSB19946.1"/>
    </source>
</evidence>
<evidence type="ECO:0000256" key="1">
    <source>
        <dbReference type="ARBA" id="ARBA00022723"/>
    </source>
</evidence>
<dbReference type="EMBL" id="WKPR01000009">
    <property type="protein sequence ID" value="MSB19946.1"/>
    <property type="molecule type" value="Genomic_DNA"/>
</dbReference>
<dbReference type="InterPro" id="IPR014905">
    <property type="entry name" value="HIRAN"/>
</dbReference>
<dbReference type="PANTHER" id="PTHR42759">
    <property type="entry name" value="MOXR FAMILY PROTEIN"/>
    <property type="match status" value="1"/>
</dbReference>
<protein>
    <submittedName>
        <fullName evidence="5">AAA domain-containing protein</fullName>
    </submittedName>
</protein>
<dbReference type="Gene3D" id="3.40.50.300">
    <property type="entry name" value="P-loop containing nucleotide triphosphate hydrolases"/>
    <property type="match status" value="1"/>
</dbReference>
<keyword evidence="2" id="KW-0378">Hydrolase</keyword>
<dbReference type="InterPro" id="IPR050764">
    <property type="entry name" value="CbbQ/NirQ/NorQ/GpvN"/>
</dbReference>
<dbReference type="GO" id="GO:0003676">
    <property type="term" value="F:nucleic acid binding"/>
    <property type="evidence" value="ECO:0007669"/>
    <property type="project" value="InterPro"/>
</dbReference>
<evidence type="ECO:0000259" key="3">
    <source>
        <dbReference type="Pfam" id="PF07728"/>
    </source>
</evidence>
<dbReference type="Pfam" id="PF08797">
    <property type="entry name" value="HIRAN"/>
    <property type="match status" value="1"/>
</dbReference>
<dbReference type="InterPro" id="IPR027417">
    <property type="entry name" value="P-loop_NTPase"/>
</dbReference>
<dbReference type="InterPro" id="IPR011704">
    <property type="entry name" value="ATPase_dyneun-rel_AAA"/>
</dbReference>
<evidence type="ECO:0000256" key="2">
    <source>
        <dbReference type="ARBA" id="ARBA00022801"/>
    </source>
</evidence>
<dbReference type="SUPFAM" id="SSF52540">
    <property type="entry name" value="P-loop containing nucleoside triphosphate hydrolases"/>
    <property type="match status" value="1"/>
</dbReference>
<proteinExistence type="predicted"/>
<sequence>MKKITILVGFEATEETINSMSAGAMVELKREPTNTADPNAIQVFLDGALVGYVAADPKKTVLKGTSSNAVVAKNMDKPSVAGCFAKLLNAQPYGDDNKRMRWEAELYWVPVWEDKPKESEDGPLVLKVGGSRVRYGKIRSVLEDINSYKGGKLVARMFETGEKGVYEPQVWVAGEMSARDASPAGKIEDAPFELIAALNAKGAIPVEPTNVLGGGAYEIAVTLESSSMDEFFSDMEEVIKKGIMQARDIKARVVYLMEQGVPSTLIHGVLQSMKCNDTGAVVIKPKQLFLQGAEDNYLTRCLGYHLAGKNIRLVGEKGAGKNTLVYTVCWVLNKALTRIQGNSDMDKIDLLGGQALDDHGTHFELSSFIEMLMKGGDVVLDEINSVKPEIAIILHSLADDARSIEVPGYGFVTVHPDSRIWATMNEEYVGTGMLNSATADRFVPIYLEDQMDLVKLLTSMVPGADKTAIKTCATIYEKIRKAIKDGKLSNDALTTRGFIDALEAAKWLPMRAALLDNVGCRPQDPDERRTVCDFIRAVYPA</sequence>
<dbReference type="RefSeq" id="WP_172697671.1">
    <property type="nucleotide sequence ID" value="NZ_WKPR01000009.1"/>
</dbReference>
<dbReference type="PANTHER" id="PTHR42759:SF1">
    <property type="entry name" value="MAGNESIUM-CHELATASE SUBUNIT CHLD"/>
    <property type="match status" value="1"/>
</dbReference>
<dbReference type="GO" id="GO:0005524">
    <property type="term" value="F:ATP binding"/>
    <property type="evidence" value="ECO:0007669"/>
    <property type="project" value="InterPro"/>
</dbReference>
<gene>
    <name evidence="5" type="ORF">GKE97_10510</name>
</gene>
<keyword evidence="1" id="KW-0479">Metal-binding</keyword>
<dbReference type="AlphaFoldDB" id="A0A6I2R449"/>
<evidence type="ECO:0000313" key="6">
    <source>
        <dbReference type="Proteomes" id="UP000434475"/>
    </source>
</evidence>
<dbReference type="GO" id="GO:0016887">
    <property type="term" value="F:ATP hydrolysis activity"/>
    <property type="evidence" value="ECO:0007669"/>
    <property type="project" value="InterPro"/>
</dbReference>
<dbReference type="Proteomes" id="UP000434475">
    <property type="component" value="Unassembled WGS sequence"/>
</dbReference>
<dbReference type="Gene3D" id="3.30.70.2330">
    <property type="match status" value="1"/>
</dbReference>